<evidence type="ECO:0000256" key="1">
    <source>
        <dbReference type="SAM" id="Phobius"/>
    </source>
</evidence>
<protein>
    <submittedName>
        <fullName evidence="2">Uncharacterized protein</fullName>
    </submittedName>
</protein>
<comment type="caution">
    <text evidence="2">The sequence shown here is derived from an EMBL/GenBank/DDBJ whole genome shotgun (WGS) entry which is preliminary data.</text>
</comment>
<keyword evidence="1" id="KW-0472">Membrane</keyword>
<feature type="transmembrane region" description="Helical" evidence="1">
    <location>
        <begin position="12"/>
        <end position="33"/>
    </location>
</feature>
<evidence type="ECO:0000313" key="2">
    <source>
        <dbReference type="EMBL" id="OHA34562.1"/>
    </source>
</evidence>
<dbReference type="EMBL" id="MHSA01000011">
    <property type="protein sequence ID" value="OHA34562.1"/>
    <property type="molecule type" value="Genomic_DNA"/>
</dbReference>
<reference evidence="2 3" key="1">
    <citation type="journal article" date="2016" name="Nat. Commun.">
        <title>Thousands of microbial genomes shed light on interconnected biogeochemical processes in an aquifer system.</title>
        <authorList>
            <person name="Anantharaman K."/>
            <person name="Brown C.T."/>
            <person name="Hug L.A."/>
            <person name="Sharon I."/>
            <person name="Castelle C.J."/>
            <person name="Probst A.J."/>
            <person name="Thomas B.C."/>
            <person name="Singh A."/>
            <person name="Wilkins M.J."/>
            <person name="Karaoz U."/>
            <person name="Brodie E.L."/>
            <person name="Williams K.H."/>
            <person name="Hubbard S.S."/>
            <person name="Banfield J.F."/>
        </authorList>
    </citation>
    <scope>NUCLEOTIDE SEQUENCE [LARGE SCALE GENOMIC DNA]</scope>
</reference>
<name>A0A1G2NGU0_9BACT</name>
<evidence type="ECO:0000313" key="3">
    <source>
        <dbReference type="Proteomes" id="UP000177797"/>
    </source>
</evidence>
<proteinExistence type="predicted"/>
<keyword evidence="1" id="KW-1133">Transmembrane helix</keyword>
<sequence>MKSFFQKCRDWMLILAGAVLFALVLALLNWFLFIRNIKPEPVQSTARAVSFSREKLDEVLGAFEQREAQYDSARRTLPSIADPWK</sequence>
<gene>
    <name evidence="2" type="ORF">A2938_03360</name>
</gene>
<keyword evidence="1" id="KW-0812">Transmembrane</keyword>
<organism evidence="2 3">
    <name type="scientific">Candidatus Taylorbacteria bacterium RIFCSPLOWO2_01_FULL_48_100</name>
    <dbReference type="NCBI Taxonomy" id="1802322"/>
    <lineage>
        <taxon>Bacteria</taxon>
        <taxon>Candidatus Tayloriibacteriota</taxon>
    </lineage>
</organism>
<accession>A0A1G2NGU0</accession>
<dbReference type="Proteomes" id="UP000177797">
    <property type="component" value="Unassembled WGS sequence"/>
</dbReference>
<dbReference type="AlphaFoldDB" id="A0A1G2NGU0"/>